<proteinExistence type="predicted"/>
<dbReference type="NCBIfam" id="TIGR04183">
    <property type="entry name" value="Por_Secre_tail"/>
    <property type="match status" value="1"/>
</dbReference>
<dbReference type="Pfam" id="PF03629">
    <property type="entry name" value="SASA"/>
    <property type="match status" value="1"/>
</dbReference>
<accession>A0A5M8R1S6</accession>
<keyword evidence="5" id="KW-1185">Reference proteome</keyword>
<name>A0A5M8R1S6_9BACT</name>
<evidence type="ECO:0000313" key="5">
    <source>
        <dbReference type="Proteomes" id="UP000323994"/>
    </source>
</evidence>
<dbReference type="Gene3D" id="3.40.50.1110">
    <property type="entry name" value="SGNH hydrolase"/>
    <property type="match status" value="1"/>
</dbReference>
<dbReference type="InterPro" id="IPR026444">
    <property type="entry name" value="Secre_tail"/>
</dbReference>
<dbReference type="InterPro" id="IPR005181">
    <property type="entry name" value="SASA"/>
</dbReference>
<dbReference type="AlphaFoldDB" id="A0A5M8R1S6"/>
<evidence type="ECO:0000259" key="2">
    <source>
        <dbReference type="Pfam" id="PF03629"/>
    </source>
</evidence>
<feature type="domain" description="Sialate O-acetylesterase" evidence="2">
    <location>
        <begin position="132"/>
        <end position="354"/>
    </location>
</feature>
<feature type="domain" description="Secretion system C-terminal sorting" evidence="3">
    <location>
        <begin position="518"/>
        <end position="589"/>
    </location>
</feature>
<evidence type="ECO:0000313" key="4">
    <source>
        <dbReference type="EMBL" id="KAA6440142.1"/>
    </source>
</evidence>
<evidence type="ECO:0000259" key="3">
    <source>
        <dbReference type="Pfam" id="PF18962"/>
    </source>
</evidence>
<reference evidence="4 5" key="1">
    <citation type="submission" date="2019-05" db="EMBL/GenBank/DDBJ databases">
        <authorList>
            <person name="Qu J.-H."/>
        </authorList>
    </citation>
    <scope>NUCLEOTIDE SEQUENCE [LARGE SCALE GENOMIC DNA]</scope>
    <source>
        <strain evidence="4 5">NS28</strain>
    </source>
</reference>
<dbReference type="Pfam" id="PF18962">
    <property type="entry name" value="Por_Secre_tail"/>
    <property type="match status" value="1"/>
</dbReference>
<comment type="caution">
    <text evidence="4">The sequence shown here is derived from an EMBL/GenBank/DDBJ whole genome shotgun (WGS) entry which is preliminary data.</text>
</comment>
<keyword evidence="1" id="KW-0378">Hydrolase</keyword>
<dbReference type="InterPro" id="IPR036514">
    <property type="entry name" value="SGNH_hydro_sf"/>
</dbReference>
<dbReference type="OrthoDB" id="926075at2"/>
<gene>
    <name evidence="4" type="ORF">FEM33_05910</name>
</gene>
<dbReference type="SUPFAM" id="SSF52266">
    <property type="entry name" value="SGNH hydrolase"/>
    <property type="match status" value="1"/>
</dbReference>
<dbReference type="EMBL" id="VBSN01000027">
    <property type="protein sequence ID" value="KAA6440142.1"/>
    <property type="molecule type" value="Genomic_DNA"/>
</dbReference>
<organism evidence="4 5">
    <name type="scientific">Dyadobacter flavalbus</name>
    <dbReference type="NCBI Taxonomy" id="2579942"/>
    <lineage>
        <taxon>Bacteria</taxon>
        <taxon>Pseudomonadati</taxon>
        <taxon>Bacteroidota</taxon>
        <taxon>Cytophagia</taxon>
        <taxon>Cytophagales</taxon>
        <taxon>Spirosomataceae</taxon>
        <taxon>Dyadobacter</taxon>
    </lineage>
</organism>
<protein>
    <submittedName>
        <fullName evidence="4">T9SS type A sorting domain-containing protein</fullName>
    </submittedName>
</protein>
<dbReference type="RefSeq" id="WP_139011170.1">
    <property type="nucleotide sequence ID" value="NZ_VBSN01000027.1"/>
</dbReference>
<sequence>MNFTKTKVIAFFILLVTCADHTFAQRAYSVIFDRLPRDFQLYARDDSSYAEVPISGMIEIPGWDYISVVTYRNKERYAYTKDSLRYNGKTTTTFELLPTIKAEMADYDFEVYARNGKDSMQLIKRTDIVAGDIFVVSGQSNGAATVFGDWSNKYCRTIARIPDGNPAITPADTLWIPSSWSWTYVGAWEIQLQRMILEEEGIPTCIINGCLPGKKISEFLQRDNANPANQNTLYGSLLYRVNVAKPSRIRAFVWMHGEQEVFEYIPNYAAQYDQLYKYWEKDYPAVEKFLVMQSNVIVLNHENTTPVGGQIRDFLRRTKYIYPKTDHFTPIGVAGYDGVHYSKAGYEEIGRRLFAFLRPSLYYSTDTSNVSCPDIINARFTKESRNEIILTFDEGQELKWAADTVITGQNGQPLTLSLKDFFYLDRDETQQQVLSGRVEGNEVILTLKESSNATKISYLPNFFPKNLPEPGGLKIGFLSGPFLRNKRGLGAFSFYDVAIDSPPVLGVEPGKKEIFWQVYPNPASNLLTVNFEQPATGQFQVYNIKGQRYHTSRLKAEKNFALNIAMWPAGTYILKLQNSAGAVITQKIVKQ</sequence>
<dbReference type="GO" id="GO:0016788">
    <property type="term" value="F:hydrolase activity, acting on ester bonds"/>
    <property type="evidence" value="ECO:0007669"/>
    <property type="project" value="UniProtKB-ARBA"/>
</dbReference>
<evidence type="ECO:0000256" key="1">
    <source>
        <dbReference type="ARBA" id="ARBA00022801"/>
    </source>
</evidence>
<dbReference type="Proteomes" id="UP000323994">
    <property type="component" value="Unassembled WGS sequence"/>
</dbReference>